<dbReference type="KEGG" id="psco:LY89DRAFT_82571"/>
<dbReference type="Proteomes" id="UP000070700">
    <property type="component" value="Unassembled WGS sequence"/>
</dbReference>
<dbReference type="EMBL" id="KQ947416">
    <property type="protein sequence ID" value="KUJ16383.1"/>
    <property type="molecule type" value="Genomic_DNA"/>
</dbReference>
<name>A0A194X887_MOLSC</name>
<sequence>MAITGSMADPSWWLLPSFDLSHLGRPVGPSRGSLWCLEKVRGCMASIIRNTWHASEHQQKITMLRVFFYRDHLCISDACYAHAMPTSGMLDRLRGRVCSPIKFESLRCLNGQSTQVDFGSILFQPAKLTPVQYSISIHLPGLPVEVSLSLAFLVTCYFLIASTAKKDPEQNLLLARDPFRPLPARSNSRPSWVTA</sequence>
<dbReference type="InParanoid" id="A0A194X887"/>
<accession>A0A194X887</accession>
<gene>
    <name evidence="1" type="ORF">LY89DRAFT_82571</name>
</gene>
<dbReference type="GeneID" id="28833160"/>
<reference evidence="1 2" key="1">
    <citation type="submission" date="2015-10" db="EMBL/GenBank/DDBJ databases">
        <title>Full genome of DAOMC 229536 Phialocephala scopiformis, a fungal endophyte of spruce producing the potent anti-insectan compound rugulosin.</title>
        <authorList>
            <consortium name="DOE Joint Genome Institute"/>
            <person name="Walker A.K."/>
            <person name="Frasz S.L."/>
            <person name="Seifert K.A."/>
            <person name="Miller J.D."/>
            <person name="Mondo S.J."/>
            <person name="Labutti K."/>
            <person name="Lipzen A."/>
            <person name="Dockter R."/>
            <person name="Kennedy M."/>
            <person name="Grigoriev I.V."/>
            <person name="Spatafora J.W."/>
        </authorList>
    </citation>
    <scope>NUCLEOTIDE SEQUENCE [LARGE SCALE GENOMIC DNA]</scope>
    <source>
        <strain evidence="1 2">CBS 120377</strain>
    </source>
</reference>
<proteinExistence type="predicted"/>
<keyword evidence="2" id="KW-1185">Reference proteome</keyword>
<dbReference type="AlphaFoldDB" id="A0A194X887"/>
<protein>
    <submittedName>
        <fullName evidence="1">Uncharacterized protein</fullName>
    </submittedName>
</protein>
<evidence type="ECO:0000313" key="1">
    <source>
        <dbReference type="EMBL" id="KUJ16383.1"/>
    </source>
</evidence>
<dbReference type="RefSeq" id="XP_018070738.1">
    <property type="nucleotide sequence ID" value="XM_018223434.1"/>
</dbReference>
<organism evidence="1 2">
    <name type="scientific">Mollisia scopiformis</name>
    <name type="common">Conifer needle endophyte fungus</name>
    <name type="synonym">Phialocephala scopiformis</name>
    <dbReference type="NCBI Taxonomy" id="149040"/>
    <lineage>
        <taxon>Eukaryota</taxon>
        <taxon>Fungi</taxon>
        <taxon>Dikarya</taxon>
        <taxon>Ascomycota</taxon>
        <taxon>Pezizomycotina</taxon>
        <taxon>Leotiomycetes</taxon>
        <taxon>Helotiales</taxon>
        <taxon>Mollisiaceae</taxon>
        <taxon>Mollisia</taxon>
    </lineage>
</organism>
<evidence type="ECO:0000313" key="2">
    <source>
        <dbReference type="Proteomes" id="UP000070700"/>
    </source>
</evidence>